<dbReference type="AlphaFoldDB" id="A0A919FZG7"/>
<dbReference type="Proteomes" id="UP000627369">
    <property type="component" value="Unassembled WGS sequence"/>
</dbReference>
<reference evidence="1" key="1">
    <citation type="journal article" date="2014" name="Int. J. Syst. Evol. Microbiol.">
        <title>Complete genome sequence of Corynebacterium casei LMG S-19264T (=DSM 44701T), isolated from a smear-ripened cheese.</title>
        <authorList>
            <consortium name="US DOE Joint Genome Institute (JGI-PGF)"/>
            <person name="Walter F."/>
            <person name="Albersmeier A."/>
            <person name="Kalinowski J."/>
            <person name="Ruckert C."/>
        </authorList>
    </citation>
    <scope>NUCLEOTIDE SEQUENCE</scope>
    <source>
        <strain evidence="1">CGMCC 4.7398</strain>
    </source>
</reference>
<gene>
    <name evidence="1" type="ORF">GCM10017772_28880</name>
</gene>
<organism evidence="1 2">
    <name type="scientific">Promicromonospora soli</name>
    <dbReference type="NCBI Taxonomy" id="2035533"/>
    <lineage>
        <taxon>Bacteria</taxon>
        <taxon>Bacillati</taxon>
        <taxon>Actinomycetota</taxon>
        <taxon>Actinomycetes</taxon>
        <taxon>Micrococcales</taxon>
        <taxon>Promicromonosporaceae</taxon>
        <taxon>Promicromonospora</taxon>
    </lineage>
</organism>
<accession>A0A919FZG7</accession>
<evidence type="ECO:0000313" key="2">
    <source>
        <dbReference type="Proteomes" id="UP000627369"/>
    </source>
</evidence>
<comment type="caution">
    <text evidence="1">The sequence shown here is derived from an EMBL/GenBank/DDBJ whole genome shotgun (WGS) entry which is preliminary data.</text>
</comment>
<dbReference type="EMBL" id="BNAS01000004">
    <property type="protein sequence ID" value="GHH74656.1"/>
    <property type="molecule type" value="Genomic_DNA"/>
</dbReference>
<sequence>MHRPRSHRATGLLAMSARGRDHQVVDTDVPVDVIDDIEELQPGDAAFIYLAGPGYTPGVYAPVDVIDVIDVLDDVQPGDTALIYLAGPGPCLVAGTVESVVPPGRKRPGHQITFTAPVTDDPGSSQLQVLPGSTQVFVRAYRVNQHRVERRARRALSLAADVGSSAAYPSAPLVAPEPQIVSGVIGSVDPWGLLSSGHLITYTAPALDDGSYQFPVTRPSAYAFISAYRAHTT</sequence>
<reference evidence="1" key="2">
    <citation type="submission" date="2020-09" db="EMBL/GenBank/DDBJ databases">
        <authorList>
            <person name="Sun Q."/>
            <person name="Zhou Y."/>
        </authorList>
    </citation>
    <scope>NUCLEOTIDE SEQUENCE</scope>
    <source>
        <strain evidence="1">CGMCC 4.7398</strain>
    </source>
</reference>
<protein>
    <submittedName>
        <fullName evidence="1">Uncharacterized protein</fullName>
    </submittedName>
</protein>
<proteinExistence type="predicted"/>
<name>A0A919FZG7_9MICO</name>
<evidence type="ECO:0000313" key="1">
    <source>
        <dbReference type="EMBL" id="GHH74656.1"/>
    </source>
</evidence>
<keyword evidence="2" id="KW-1185">Reference proteome</keyword>